<evidence type="ECO:0000313" key="3">
    <source>
        <dbReference type="Proteomes" id="UP000188268"/>
    </source>
</evidence>
<feature type="compositionally biased region" description="Basic and acidic residues" evidence="1">
    <location>
        <begin position="77"/>
        <end position="87"/>
    </location>
</feature>
<evidence type="ECO:0000256" key="1">
    <source>
        <dbReference type="SAM" id="MobiDB-lite"/>
    </source>
</evidence>
<name>A0A1R3I5L6_COCAP</name>
<dbReference type="Gramene" id="OMO77877">
    <property type="protein sequence ID" value="OMO77877"/>
    <property type="gene ID" value="CCACVL1_14750"/>
</dbReference>
<dbReference type="EMBL" id="AWWV01010677">
    <property type="protein sequence ID" value="OMO77877.1"/>
    <property type="molecule type" value="Genomic_DNA"/>
</dbReference>
<proteinExistence type="predicted"/>
<keyword evidence="3" id="KW-1185">Reference proteome</keyword>
<dbReference type="Proteomes" id="UP000188268">
    <property type="component" value="Unassembled WGS sequence"/>
</dbReference>
<comment type="caution">
    <text evidence="2">The sequence shown here is derived from an EMBL/GenBank/DDBJ whole genome shotgun (WGS) entry which is preliminary data.</text>
</comment>
<reference evidence="2 3" key="1">
    <citation type="submission" date="2013-09" db="EMBL/GenBank/DDBJ databases">
        <title>Corchorus capsularis genome sequencing.</title>
        <authorList>
            <person name="Alam M."/>
            <person name="Haque M.S."/>
            <person name="Islam M.S."/>
            <person name="Emdad E.M."/>
            <person name="Islam M.M."/>
            <person name="Ahmed B."/>
            <person name="Halim A."/>
            <person name="Hossen Q.M.M."/>
            <person name="Hossain M.Z."/>
            <person name="Ahmed R."/>
            <person name="Khan M.M."/>
            <person name="Islam R."/>
            <person name="Rashid M.M."/>
            <person name="Khan S.A."/>
            <person name="Rahman M.S."/>
            <person name="Alam M."/>
        </authorList>
    </citation>
    <scope>NUCLEOTIDE SEQUENCE [LARGE SCALE GENOMIC DNA]</scope>
    <source>
        <strain evidence="3">cv. CVL-1</strain>
        <tissue evidence="2">Whole seedling</tissue>
    </source>
</reference>
<sequence>MDDDVSTRKVIFSSGWMKITSSASSLTLERIVETMGVIDDNICYEMLNHTSFKSVSASSSKHEFRPNESDGGFEEDFVGRSPERLNC</sequence>
<organism evidence="2 3">
    <name type="scientific">Corchorus capsularis</name>
    <name type="common">Jute</name>
    <dbReference type="NCBI Taxonomy" id="210143"/>
    <lineage>
        <taxon>Eukaryota</taxon>
        <taxon>Viridiplantae</taxon>
        <taxon>Streptophyta</taxon>
        <taxon>Embryophyta</taxon>
        <taxon>Tracheophyta</taxon>
        <taxon>Spermatophyta</taxon>
        <taxon>Magnoliopsida</taxon>
        <taxon>eudicotyledons</taxon>
        <taxon>Gunneridae</taxon>
        <taxon>Pentapetalae</taxon>
        <taxon>rosids</taxon>
        <taxon>malvids</taxon>
        <taxon>Malvales</taxon>
        <taxon>Malvaceae</taxon>
        <taxon>Grewioideae</taxon>
        <taxon>Apeibeae</taxon>
        <taxon>Corchorus</taxon>
    </lineage>
</organism>
<evidence type="ECO:0000313" key="2">
    <source>
        <dbReference type="EMBL" id="OMO77877.1"/>
    </source>
</evidence>
<dbReference type="AlphaFoldDB" id="A0A1R3I5L6"/>
<accession>A0A1R3I5L6</accession>
<feature type="region of interest" description="Disordered" evidence="1">
    <location>
        <begin position="55"/>
        <end position="87"/>
    </location>
</feature>
<protein>
    <submittedName>
        <fullName evidence="2">Uncharacterized protein</fullName>
    </submittedName>
</protein>
<gene>
    <name evidence="2" type="ORF">CCACVL1_14750</name>
</gene>